<evidence type="ECO:0000313" key="4">
    <source>
        <dbReference type="EMBL" id="KAJ8405487.1"/>
    </source>
</evidence>
<evidence type="ECO:0000259" key="3">
    <source>
        <dbReference type="PROSITE" id="PS50835"/>
    </source>
</evidence>
<keyword evidence="1" id="KW-0472">Membrane</keyword>
<evidence type="ECO:0000256" key="1">
    <source>
        <dbReference type="SAM" id="Phobius"/>
    </source>
</evidence>
<comment type="caution">
    <text evidence="4">The sequence shown here is derived from an EMBL/GenBank/DDBJ whole genome shotgun (WGS) entry which is preliminary data.</text>
</comment>
<dbReference type="SMART" id="SM00409">
    <property type="entry name" value="IG"/>
    <property type="match status" value="1"/>
</dbReference>
<dbReference type="InterPro" id="IPR007110">
    <property type="entry name" value="Ig-like_dom"/>
</dbReference>
<dbReference type="InterPro" id="IPR003599">
    <property type="entry name" value="Ig_sub"/>
</dbReference>
<evidence type="ECO:0000256" key="2">
    <source>
        <dbReference type="SAM" id="SignalP"/>
    </source>
</evidence>
<accession>A0AAD7SNW5</accession>
<evidence type="ECO:0000313" key="5">
    <source>
        <dbReference type="Proteomes" id="UP001221898"/>
    </source>
</evidence>
<keyword evidence="1" id="KW-0812">Transmembrane</keyword>
<reference evidence="4" key="1">
    <citation type="journal article" date="2023" name="Science">
        <title>Genome structures resolve the early diversification of teleost fishes.</title>
        <authorList>
            <person name="Parey E."/>
            <person name="Louis A."/>
            <person name="Montfort J."/>
            <person name="Bouchez O."/>
            <person name="Roques C."/>
            <person name="Iampietro C."/>
            <person name="Lluch J."/>
            <person name="Castinel A."/>
            <person name="Donnadieu C."/>
            <person name="Desvignes T."/>
            <person name="Floi Bucao C."/>
            <person name="Jouanno E."/>
            <person name="Wen M."/>
            <person name="Mejri S."/>
            <person name="Dirks R."/>
            <person name="Jansen H."/>
            <person name="Henkel C."/>
            <person name="Chen W.J."/>
            <person name="Zahm M."/>
            <person name="Cabau C."/>
            <person name="Klopp C."/>
            <person name="Thompson A.W."/>
            <person name="Robinson-Rechavi M."/>
            <person name="Braasch I."/>
            <person name="Lecointre G."/>
            <person name="Bobe J."/>
            <person name="Postlethwait J.H."/>
            <person name="Berthelot C."/>
            <person name="Roest Crollius H."/>
            <person name="Guiguen Y."/>
        </authorList>
    </citation>
    <scope>NUCLEOTIDE SEQUENCE</scope>
    <source>
        <strain evidence="4">NC1722</strain>
    </source>
</reference>
<protein>
    <recommendedName>
        <fullName evidence="3">Ig-like domain-containing protein</fullName>
    </recommendedName>
</protein>
<organism evidence="4 5">
    <name type="scientific">Aldrovandia affinis</name>
    <dbReference type="NCBI Taxonomy" id="143900"/>
    <lineage>
        <taxon>Eukaryota</taxon>
        <taxon>Metazoa</taxon>
        <taxon>Chordata</taxon>
        <taxon>Craniata</taxon>
        <taxon>Vertebrata</taxon>
        <taxon>Euteleostomi</taxon>
        <taxon>Actinopterygii</taxon>
        <taxon>Neopterygii</taxon>
        <taxon>Teleostei</taxon>
        <taxon>Notacanthiformes</taxon>
        <taxon>Halosauridae</taxon>
        <taxon>Aldrovandia</taxon>
    </lineage>
</organism>
<feature type="signal peptide" evidence="2">
    <location>
        <begin position="1"/>
        <end position="19"/>
    </location>
</feature>
<proteinExistence type="predicted"/>
<gene>
    <name evidence="4" type="ORF">AAFF_G00319600</name>
</gene>
<sequence>MRDTFIFLTAGLLLICAHAHTGALTDGLVDIGSELKCNYDNKVCLPQCKDITENAEAQFPSGCQMCMNTTSENMNCFTAILNNCLKEDCELCQTEDKVKAKEDNNTVCIGEVNLDCIKDFHVEVNASSFTVNEGSDLSMTCIHNLPVKATQFKWIKDSVVMNGKNSSQLTIRKLFRKDQARFSCRVLSACGQVSSAPKHVTVKDNTVIIMIVCGVVAVLFVLLLALGMKCMLKREIDQNKRRRRQNNPNDSNNGNSIATMVSGIW</sequence>
<dbReference type="Gene3D" id="2.60.40.10">
    <property type="entry name" value="Immunoglobulins"/>
    <property type="match status" value="1"/>
</dbReference>
<feature type="domain" description="Ig-like" evidence="3">
    <location>
        <begin position="118"/>
        <end position="201"/>
    </location>
</feature>
<name>A0AAD7SNW5_9TELE</name>
<feature type="chain" id="PRO_5042112665" description="Ig-like domain-containing protein" evidence="2">
    <location>
        <begin position="20"/>
        <end position="265"/>
    </location>
</feature>
<dbReference type="Proteomes" id="UP001221898">
    <property type="component" value="Unassembled WGS sequence"/>
</dbReference>
<keyword evidence="1" id="KW-1133">Transmembrane helix</keyword>
<feature type="transmembrane region" description="Helical" evidence="1">
    <location>
        <begin position="207"/>
        <end position="232"/>
    </location>
</feature>
<keyword evidence="5" id="KW-1185">Reference proteome</keyword>
<dbReference type="InterPro" id="IPR013783">
    <property type="entry name" value="Ig-like_fold"/>
</dbReference>
<dbReference type="PROSITE" id="PS50835">
    <property type="entry name" value="IG_LIKE"/>
    <property type="match status" value="1"/>
</dbReference>
<dbReference type="SUPFAM" id="SSF48726">
    <property type="entry name" value="Immunoglobulin"/>
    <property type="match status" value="1"/>
</dbReference>
<keyword evidence="2" id="KW-0732">Signal</keyword>
<dbReference type="AlphaFoldDB" id="A0AAD7SNW5"/>
<dbReference type="InterPro" id="IPR036179">
    <property type="entry name" value="Ig-like_dom_sf"/>
</dbReference>
<dbReference type="EMBL" id="JAINUG010000048">
    <property type="protein sequence ID" value="KAJ8405487.1"/>
    <property type="molecule type" value="Genomic_DNA"/>
</dbReference>